<sequence>MINFSDLKQQRIKKTLEFQGEKINILNPTKEVKEKIMEVVGKCSKKDNNTIEIDISYEDDPEFVKNIFQTLVEGIEFPNDIKEFEEVMDNPEFIVKEIQYEIISIVREIGMGNALELKYEKDAMQDLLMVDSLQKELDEFKEKNKDKNIKIPDIIVKDKKEKDITPKPKAKPKRKSTKKKKEDKIIELDESKKDKKEKDVVKEIEEN</sequence>
<dbReference type="EMBL" id="BA000058">
    <property type="protein sequence ID" value="BAO04891.1"/>
    <property type="molecule type" value="Genomic_DNA"/>
</dbReference>
<name>A0A060N368_CLOBO</name>
<dbReference type="AlphaFoldDB" id="A0A060N368"/>
<evidence type="ECO:0000256" key="1">
    <source>
        <dbReference type="SAM" id="MobiDB-lite"/>
    </source>
</evidence>
<organism evidence="2">
    <name type="scientific">Clostridium botulinum B str. Osaka05</name>
    <dbReference type="NCBI Taxonomy" id="1407017"/>
    <lineage>
        <taxon>Bacteria</taxon>
        <taxon>Bacillati</taxon>
        <taxon>Bacillota</taxon>
        <taxon>Clostridia</taxon>
        <taxon>Eubacteriales</taxon>
        <taxon>Clostridiaceae</taxon>
        <taxon>Clostridium</taxon>
    </lineage>
</organism>
<reference evidence="2" key="1">
    <citation type="submission" date="2013-10" db="EMBL/GenBank/DDBJ databases">
        <title>Draft genome sequence of Clostridium botulinum type B strain Osaka05.</title>
        <authorList>
            <person name="Sakaguchi Y."/>
            <person name="Hosomi K."/>
            <person name="Uchiyama J."/>
            <person name="Ogura Y."/>
            <person name="Sakaguchi M."/>
            <person name="Kohda T."/>
            <person name="Mukamoto M."/>
            <person name="Misawa N."/>
            <person name="Matsuzaki S."/>
            <person name="Hayashi T."/>
            <person name="Kozaki S."/>
        </authorList>
    </citation>
    <scope>NUCLEOTIDE SEQUENCE</scope>
    <source>
        <strain evidence="2">Osaka05</strain>
    </source>
</reference>
<feature type="compositionally biased region" description="Basic residues" evidence="1">
    <location>
        <begin position="168"/>
        <end position="179"/>
    </location>
</feature>
<evidence type="ECO:0000313" key="2">
    <source>
        <dbReference type="EMBL" id="BAO04891.1"/>
    </source>
</evidence>
<feature type="region of interest" description="Disordered" evidence="1">
    <location>
        <begin position="160"/>
        <end position="188"/>
    </location>
</feature>
<gene>
    <name evidence="2" type="ORF">CBO05P1_172</name>
</gene>
<protein>
    <submittedName>
        <fullName evidence="2">Uncharacterized protein</fullName>
    </submittedName>
</protein>
<accession>A0A060N368</accession>
<proteinExistence type="predicted"/>
<dbReference type="HOGENOM" id="CLU_1324501_0_0_9"/>
<dbReference type="RefSeq" id="WP_030031965.1">
    <property type="nucleotide sequence ID" value="NZ_BA000058.1"/>
</dbReference>
<dbReference type="Proteomes" id="UP000054164">
    <property type="component" value="Unassembled WGS sequence"/>
</dbReference>